<proteinExistence type="predicted"/>
<dbReference type="RefSeq" id="WP_203571804.1">
    <property type="nucleotide sequence ID" value="NZ_WOFE01000007.1"/>
</dbReference>
<evidence type="ECO:0000313" key="2">
    <source>
        <dbReference type="Proteomes" id="UP001195660"/>
    </source>
</evidence>
<organism evidence="1 2">
    <name type="scientific">Deefgea chitinilytica</name>
    <dbReference type="NCBI Taxonomy" id="570276"/>
    <lineage>
        <taxon>Bacteria</taxon>
        <taxon>Pseudomonadati</taxon>
        <taxon>Pseudomonadota</taxon>
        <taxon>Betaproteobacteria</taxon>
        <taxon>Neisseriales</taxon>
        <taxon>Chitinibacteraceae</taxon>
        <taxon>Deefgea</taxon>
    </lineage>
</organism>
<comment type="caution">
    <text evidence="1">The sequence shown here is derived from an EMBL/GenBank/DDBJ whole genome shotgun (WGS) entry which is preliminary data.</text>
</comment>
<dbReference type="CDD" id="cd09632">
    <property type="entry name" value="PliI_like"/>
    <property type="match status" value="1"/>
</dbReference>
<dbReference type="Pfam" id="PF16743">
    <property type="entry name" value="PliI"/>
    <property type="match status" value="1"/>
</dbReference>
<evidence type="ECO:0008006" key="3">
    <source>
        <dbReference type="Google" id="ProtNLM"/>
    </source>
</evidence>
<gene>
    <name evidence="1" type="ORF">GM173_12940</name>
</gene>
<name>A0ABS2CEA4_9NEIS</name>
<dbReference type="EMBL" id="WOFE01000007">
    <property type="protein sequence ID" value="MBM5572475.1"/>
    <property type="molecule type" value="Genomic_DNA"/>
</dbReference>
<dbReference type="InterPro" id="IPR038643">
    <property type="entry name" value="PliI_sf"/>
</dbReference>
<dbReference type="InterPro" id="IPR031948">
    <property type="entry name" value="PliI"/>
</dbReference>
<dbReference type="Gene3D" id="2.40.128.460">
    <property type="entry name" value="Periplasmic lysozyme inhibitor of I-type lysozyme"/>
    <property type="match status" value="1"/>
</dbReference>
<sequence length="150" mass="16534">MTLQSIMRSICIYTLSLNAYAEIPRFIKQVQLPDNRSIIQVAEGENEPRSIGSYAIRLYGGANPDFPLDDFITGQIYPRDGAIERVINTDLNGDGAGEVVVIMRSAGSGGYLSADVFSWQNKTLKRIQSISDLGPKDDPVAELKQLARKK</sequence>
<evidence type="ECO:0000313" key="1">
    <source>
        <dbReference type="EMBL" id="MBM5572475.1"/>
    </source>
</evidence>
<dbReference type="Proteomes" id="UP001195660">
    <property type="component" value="Unassembled WGS sequence"/>
</dbReference>
<keyword evidence="2" id="KW-1185">Reference proteome</keyword>
<reference evidence="1 2" key="1">
    <citation type="submission" date="2019-11" db="EMBL/GenBank/DDBJ databases">
        <title>Novel Deefgea species.</title>
        <authorList>
            <person name="Han J.-H."/>
        </authorList>
    </citation>
    <scope>NUCLEOTIDE SEQUENCE [LARGE SCALE GENOMIC DNA]</scope>
    <source>
        <strain evidence="1 2">LMG 24817</strain>
    </source>
</reference>
<accession>A0ABS2CEA4</accession>
<protein>
    <recommendedName>
        <fullName evidence="3">VCBS repeat-containing protein</fullName>
    </recommendedName>
</protein>